<dbReference type="CDD" id="cd06325">
    <property type="entry name" value="PBP1_ABC_unchar_transporter"/>
    <property type="match status" value="1"/>
</dbReference>
<dbReference type="NCBIfam" id="NF041285">
    <property type="entry name" value="ABC_SBP_TrpX"/>
    <property type="match status" value="1"/>
</dbReference>
<dbReference type="SUPFAM" id="SSF53822">
    <property type="entry name" value="Periplasmic binding protein-like I"/>
    <property type="match status" value="1"/>
</dbReference>
<accession>A0A1I3BAW9</accession>
<proteinExistence type="predicted"/>
<dbReference type="InterPro" id="IPR047776">
    <property type="entry name" value="ABC_SBP_TrpX-like"/>
</dbReference>
<dbReference type="EMBL" id="FOQE01000005">
    <property type="protein sequence ID" value="SFH59467.1"/>
    <property type="molecule type" value="Genomic_DNA"/>
</dbReference>
<evidence type="ECO:0000313" key="2">
    <source>
        <dbReference type="Proteomes" id="UP000198668"/>
    </source>
</evidence>
<dbReference type="RefSeq" id="WP_092091376.1">
    <property type="nucleotide sequence ID" value="NZ_FOQE01000005.1"/>
</dbReference>
<reference evidence="1 2" key="1">
    <citation type="submission" date="2016-10" db="EMBL/GenBank/DDBJ databases">
        <authorList>
            <person name="de Groot N.N."/>
        </authorList>
    </citation>
    <scope>NUCLEOTIDE SEQUENCE [LARGE SCALE GENOMIC DNA]</scope>
    <source>
        <strain evidence="1 2">DSM 27630</strain>
    </source>
</reference>
<sequence length="329" mass="35140">MKKMYGFIALLTVLLIIAFVSAKKETNEERNHDVPVIGILQITSHPALDAIHKGIIDGLSEEGYQNGETIKVEDQNPQGDQSNLNTMSQRLVSKDVDILAAIATPSAQALANATEDIPIILAGVTDPESSNLVKSNKEPGGNITGVADQLPIKEQISLMKELMPAAKNIGILYSSSEDNSIINAKEAEKIAEQSGFKVKTMTVSSTNDVAQAGSALADQVDAIWVPSDNTIASALNTLLQVTDEKGIPVFPPVDTMVKQGGLATVGVNQYEMGKQAGKMAAAILDGEEIPANTPIQSPIHTNIYMNQQKAKQLGIHIPSELKEQAVLFH</sequence>
<dbReference type="PANTHER" id="PTHR35271">
    <property type="entry name" value="ABC TRANSPORTER, SUBSTRATE-BINDING LIPOPROTEIN-RELATED"/>
    <property type="match status" value="1"/>
</dbReference>
<organism evidence="1 2">
    <name type="scientific">Pisciglobus halotolerans</name>
    <dbReference type="NCBI Taxonomy" id="745365"/>
    <lineage>
        <taxon>Bacteria</taxon>
        <taxon>Bacillati</taxon>
        <taxon>Bacillota</taxon>
        <taxon>Bacilli</taxon>
        <taxon>Lactobacillales</taxon>
        <taxon>Carnobacteriaceae</taxon>
    </lineage>
</organism>
<dbReference type="InterPro" id="IPR007487">
    <property type="entry name" value="ABC_transpt-TYRBP-like"/>
</dbReference>
<dbReference type="InterPro" id="IPR028082">
    <property type="entry name" value="Peripla_BP_I"/>
</dbReference>
<dbReference type="PANTHER" id="PTHR35271:SF1">
    <property type="entry name" value="ABC TRANSPORTER, SUBSTRATE-BINDING LIPOPROTEIN"/>
    <property type="match status" value="1"/>
</dbReference>
<name>A0A1I3BAW9_9LACT</name>
<dbReference type="Proteomes" id="UP000198668">
    <property type="component" value="Unassembled WGS sequence"/>
</dbReference>
<dbReference type="Pfam" id="PF04392">
    <property type="entry name" value="ABC_sub_bind"/>
    <property type="match status" value="1"/>
</dbReference>
<dbReference type="AlphaFoldDB" id="A0A1I3BAW9"/>
<evidence type="ECO:0000313" key="1">
    <source>
        <dbReference type="EMBL" id="SFH59467.1"/>
    </source>
</evidence>
<protein>
    <submittedName>
        <fullName evidence="1">Putative ABC transport system substrate-binding protein</fullName>
    </submittedName>
</protein>
<gene>
    <name evidence="1" type="ORF">SAMN04489868_10548</name>
</gene>
<dbReference type="Gene3D" id="3.40.50.2300">
    <property type="match status" value="2"/>
</dbReference>
<dbReference type="OrthoDB" id="9776955at2"/>
<keyword evidence="2" id="KW-1185">Reference proteome</keyword>